<organism evidence="3 4">
    <name type="scientific">Cronobacter muytjensii</name>
    <dbReference type="NCBI Taxonomy" id="413501"/>
    <lineage>
        <taxon>Bacteria</taxon>
        <taxon>Pseudomonadati</taxon>
        <taxon>Pseudomonadota</taxon>
        <taxon>Gammaproteobacteria</taxon>
        <taxon>Enterobacterales</taxon>
        <taxon>Enterobacteriaceae</taxon>
        <taxon>Cronobacter</taxon>
    </lineage>
</organism>
<dbReference type="EMBL" id="MSAE01000052">
    <property type="protein sequence ID" value="PUX08602.1"/>
    <property type="molecule type" value="Genomic_DNA"/>
</dbReference>
<comment type="caution">
    <text evidence="3">The sequence shown here is derived from an EMBL/GenBank/DDBJ whole genome shotgun (WGS) entry which is preliminary data.</text>
</comment>
<dbReference type="Proteomes" id="UP000244378">
    <property type="component" value="Unassembled WGS sequence"/>
</dbReference>
<dbReference type="Gene3D" id="3.10.450.50">
    <property type="match status" value="1"/>
</dbReference>
<dbReference type="InterPro" id="IPR032710">
    <property type="entry name" value="NTF2-like_dom_sf"/>
</dbReference>
<sequence>MADNASELAPFVALLKNALGDKVIQTAKTFPDMMAPAGVMEFPYAPDGSVTLLKGRDAIAAYIAGFGDLLILHSLTLDRVYHTDEGNVTIIEFSATGTGARTGRPYPQRYISVITTRDGFITRYVDYWNPRILLSAVGQDVTTAKGDAS</sequence>
<feature type="domain" description="SnoaL-like" evidence="1">
    <location>
        <begin position="28"/>
        <end position="124"/>
    </location>
</feature>
<name>A0A2T7AJT5_9ENTR</name>
<protein>
    <submittedName>
        <fullName evidence="2">Nuclear transport factor 2 family protein</fullName>
    </submittedName>
</protein>
<dbReference type="AlphaFoldDB" id="A0A2T7AJT5"/>
<accession>A0A2T7AJT5</accession>
<keyword evidence="5" id="KW-1185">Reference proteome</keyword>
<dbReference type="InterPro" id="IPR037401">
    <property type="entry name" value="SnoaL-like"/>
</dbReference>
<evidence type="ECO:0000313" key="2">
    <source>
        <dbReference type="EMBL" id="KAB0876169.1"/>
    </source>
</evidence>
<dbReference type="RefSeq" id="WP_075194064.1">
    <property type="nucleotide sequence ID" value="NZ_CP187980.1"/>
</dbReference>
<reference evidence="3 4" key="1">
    <citation type="submission" date="2016-12" db="EMBL/GenBank/DDBJ databases">
        <title>Analysis of the Molecular Diversity Among Cronobacter Species Isolated from Filth Flies Using a Pan Genomic DNA Microarray.</title>
        <authorList>
            <person name="Pava-Ripoll M."/>
            <person name="Tall B."/>
            <person name="Farber J."/>
            <person name="Fanning S."/>
            <person name="Lehner A."/>
            <person name="Stephan R."/>
            <person name="Pagotto F."/>
            <person name="Iverson C."/>
            <person name="Ziobro G."/>
            <person name="Miller A."/>
            <person name="Pearson R."/>
            <person name="Yan Q."/>
            <person name="Kim M."/>
            <person name="Jeong S."/>
            <person name="Park J."/>
            <person name="Jun S."/>
            <person name="Choi H."/>
            <person name="Chung T."/>
            <person name="Yoo Y."/>
            <person name="Park E."/>
            <person name="Hwang S."/>
            <person name="Lee B."/>
            <person name="Sathyamoorthy V."/>
            <person name="Carter L."/>
            <person name="Mammel M."/>
            <person name="Jackson S."/>
            <person name="Kothary M."/>
            <person name="Patel I."/>
            <person name="Grim C."/>
            <person name="Gopinath G."/>
            <person name="Gangiredla J."/>
            <person name="Chase H."/>
        </authorList>
    </citation>
    <scope>NUCLEOTIDE SEQUENCE [LARGE SCALE GENOMIC DNA]</scope>
    <source>
        <strain evidence="3 4">MOD1-Md1s</strain>
    </source>
</reference>
<dbReference type="Pfam" id="PF12680">
    <property type="entry name" value="SnoaL_2"/>
    <property type="match status" value="1"/>
</dbReference>
<evidence type="ECO:0000313" key="3">
    <source>
        <dbReference type="EMBL" id="PUX08602.1"/>
    </source>
</evidence>
<evidence type="ECO:0000259" key="1">
    <source>
        <dbReference type="Pfam" id="PF12680"/>
    </source>
</evidence>
<dbReference type="EMBL" id="WAGD01000043">
    <property type="protein sequence ID" value="KAB0876169.1"/>
    <property type="molecule type" value="Genomic_DNA"/>
</dbReference>
<reference evidence="2 5" key="2">
    <citation type="submission" date="2019-08" db="EMBL/GenBank/DDBJ databases">
        <title>Prevalence, distribution, and phylogeny of type two toxin-antitoxin genes possessed by Cronobacter species where C. sakazakii homologs follow sequence type lineages.</title>
        <authorList>
            <person name="Finkelstein S."/>
            <person name="Negrete F."/>
            <person name="Jang H."/>
            <person name="Gopinath G.R."/>
            <person name="Tall B.D."/>
        </authorList>
    </citation>
    <scope>NUCLEOTIDE SEQUENCE [LARGE SCALE GENOMIC DNA]</scope>
    <source>
        <strain evidence="2 5">MOD1_GK1257</strain>
    </source>
</reference>
<evidence type="ECO:0000313" key="5">
    <source>
        <dbReference type="Proteomes" id="UP000469927"/>
    </source>
</evidence>
<evidence type="ECO:0000313" key="4">
    <source>
        <dbReference type="Proteomes" id="UP000244378"/>
    </source>
</evidence>
<dbReference type="Proteomes" id="UP000469927">
    <property type="component" value="Unassembled WGS sequence"/>
</dbReference>
<dbReference type="SUPFAM" id="SSF54427">
    <property type="entry name" value="NTF2-like"/>
    <property type="match status" value="1"/>
</dbReference>
<dbReference type="OrthoDB" id="117900at2"/>
<proteinExistence type="predicted"/>
<gene>
    <name evidence="3" type="ORF">AUN14_19840</name>
    <name evidence="2" type="ORF">FZI19_14365</name>
</gene>